<dbReference type="Proteomes" id="UP000708338">
    <property type="component" value="Unassembled WGS sequence"/>
</dbReference>
<dbReference type="InterPro" id="IPR011701">
    <property type="entry name" value="MFS"/>
</dbReference>
<evidence type="ECO:0000256" key="3">
    <source>
        <dbReference type="ARBA" id="ARBA00022475"/>
    </source>
</evidence>
<dbReference type="AlphaFoldDB" id="A0A3E2VHF7"/>
<dbReference type="Pfam" id="PF07690">
    <property type="entry name" value="MFS_1"/>
    <property type="match status" value="1"/>
</dbReference>
<dbReference type="InterPro" id="IPR020846">
    <property type="entry name" value="MFS_dom"/>
</dbReference>
<evidence type="ECO:0000256" key="2">
    <source>
        <dbReference type="ARBA" id="ARBA00022448"/>
    </source>
</evidence>
<dbReference type="EMBL" id="WQPS01000013">
    <property type="protein sequence ID" value="MBT9810492.1"/>
    <property type="molecule type" value="Genomic_DNA"/>
</dbReference>
<dbReference type="Gene3D" id="1.20.1250.20">
    <property type="entry name" value="MFS general substrate transporter like domains"/>
    <property type="match status" value="2"/>
</dbReference>
<keyword evidence="5" id="KW-1133">Transmembrane helix</keyword>
<protein>
    <submittedName>
        <fullName evidence="7">MFS transporter</fullName>
    </submittedName>
</protein>
<evidence type="ECO:0000313" key="7">
    <source>
        <dbReference type="EMBL" id="MBT9810492.1"/>
    </source>
</evidence>
<keyword evidence="4" id="KW-0812">Transmembrane</keyword>
<comment type="caution">
    <text evidence="7">The sequence shown here is derived from an EMBL/GenBank/DDBJ whole genome shotgun (WGS) entry which is preliminary data.</text>
</comment>
<dbReference type="RefSeq" id="WP_083424883.1">
    <property type="nucleotide sequence ID" value="NZ_CABJDD010000004.1"/>
</dbReference>
<dbReference type="CDD" id="cd06174">
    <property type="entry name" value="MFS"/>
    <property type="match status" value="1"/>
</dbReference>
<accession>A0A3E2VHF7</accession>
<dbReference type="PROSITE" id="PS50850">
    <property type="entry name" value="MFS"/>
    <property type="match status" value="1"/>
</dbReference>
<evidence type="ECO:0000256" key="4">
    <source>
        <dbReference type="ARBA" id="ARBA00022692"/>
    </source>
</evidence>
<evidence type="ECO:0000256" key="1">
    <source>
        <dbReference type="ARBA" id="ARBA00004651"/>
    </source>
</evidence>
<dbReference type="PANTHER" id="PTHR43124">
    <property type="entry name" value="PURINE EFFLUX PUMP PBUE"/>
    <property type="match status" value="1"/>
</dbReference>
<proteinExistence type="predicted"/>
<dbReference type="GO" id="GO:0005886">
    <property type="term" value="C:plasma membrane"/>
    <property type="evidence" value="ECO:0007669"/>
    <property type="project" value="UniProtKB-SubCell"/>
</dbReference>
<dbReference type="InterPro" id="IPR036259">
    <property type="entry name" value="MFS_trans_sf"/>
</dbReference>
<reference evidence="7" key="1">
    <citation type="journal article" date="2021" name="Gut Microbes">
        <title>A synthetic consortium of 100 gut commensals modulates the composition and function in a colon model of the microbiome of elderly subjects.</title>
        <authorList>
            <person name="Perez M."/>
            <person name="Ntemiri A."/>
            <person name="Tan H."/>
            <person name="Harris H.M.B."/>
            <person name="Roager H.M."/>
            <person name="Ribiere C."/>
            <person name="O'Toole P.W."/>
        </authorList>
    </citation>
    <scope>NUCLEOTIDE SEQUENCE</scope>
    <source>
        <strain evidence="7">MCC335</strain>
    </source>
</reference>
<evidence type="ECO:0000313" key="8">
    <source>
        <dbReference type="Proteomes" id="UP000708338"/>
    </source>
</evidence>
<gene>
    <name evidence="7" type="ORF">GPL26_12680</name>
</gene>
<evidence type="ECO:0000256" key="6">
    <source>
        <dbReference type="ARBA" id="ARBA00023136"/>
    </source>
</evidence>
<comment type="subcellular location">
    <subcellularLocation>
        <location evidence="1">Cell membrane</location>
        <topology evidence="1">Multi-pass membrane protein</topology>
    </subcellularLocation>
</comment>
<keyword evidence="2" id="KW-0813">Transport</keyword>
<dbReference type="InterPro" id="IPR050189">
    <property type="entry name" value="MFS_Efflux_Transporters"/>
</dbReference>
<evidence type="ECO:0000256" key="5">
    <source>
        <dbReference type="ARBA" id="ARBA00022989"/>
    </source>
</evidence>
<dbReference type="GO" id="GO:0022857">
    <property type="term" value="F:transmembrane transporter activity"/>
    <property type="evidence" value="ECO:0007669"/>
    <property type="project" value="InterPro"/>
</dbReference>
<dbReference type="PANTHER" id="PTHR43124:SF3">
    <property type="entry name" value="CHLORAMPHENICOL EFFLUX PUMP RV0191"/>
    <property type="match status" value="1"/>
</dbReference>
<organism evidence="7 8">
    <name type="scientific">Enterocloster citroniae</name>
    <dbReference type="NCBI Taxonomy" id="358743"/>
    <lineage>
        <taxon>Bacteria</taxon>
        <taxon>Bacillati</taxon>
        <taxon>Bacillota</taxon>
        <taxon>Clostridia</taxon>
        <taxon>Lachnospirales</taxon>
        <taxon>Lachnospiraceae</taxon>
        <taxon>Enterocloster</taxon>
    </lineage>
</organism>
<keyword evidence="3" id="KW-1003">Cell membrane</keyword>
<sequence>MKKNNKWLMFLILLISAITVGVSQLKIAAVMQDVASALNVSTTQAALLMSVFTIAGIVLAIPGAAIQDKMGPKNLLLLLMACLAAGNVLGALSGSFAVVVVSRIIEGISYAMIIMVGVTMINTWFAGGGASTATGIFNTFAAVANFIAMNASIPIMKTMGLKSLWWVVAGLSALCLLLVALFIQVPQASLDSGDNSKATIGEAFSNLRVDVLSLAMFCIAFVLFGFITCYPQLFQGYYGLTAETANFYSSLNGLFGIPFCILCGVLVEKTGKPFVIAIIGAVGTALLCYTMPYLGPSTYIIHVLVSAICPGGLVMTSIFCLAPMLSRRPALIGYSMSIINMLYYIGVFASTPVIVGAASSSWKSASLIMTVAAAGSVILLFVVATMGYKESSEDIKKQR</sequence>
<keyword evidence="6" id="KW-0472">Membrane</keyword>
<name>A0A3E2VHF7_9FIRM</name>
<dbReference type="SUPFAM" id="SSF103473">
    <property type="entry name" value="MFS general substrate transporter"/>
    <property type="match status" value="1"/>
</dbReference>